<dbReference type="InParanoid" id="A0A7C8MKK5"/>
<organism evidence="2 3">
    <name type="scientific">Xylaria multiplex</name>
    <dbReference type="NCBI Taxonomy" id="323545"/>
    <lineage>
        <taxon>Eukaryota</taxon>
        <taxon>Fungi</taxon>
        <taxon>Dikarya</taxon>
        <taxon>Ascomycota</taxon>
        <taxon>Pezizomycotina</taxon>
        <taxon>Sordariomycetes</taxon>
        <taxon>Xylariomycetidae</taxon>
        <taxon>Xylariales</taxon>
        <taxon>Xylariaceae</taxon>
        <taxon>Xylaria</taxon>
    </lineage>
</organism>
<accession>A0A7C8MKK5</accession>
<evidence type="ECO:0000313" key="2">
    <source>
        <dbReference type="EMBL" id="KAF2967152.1"/>
    </source>
</evidence>
<dbReference type="OrthoDB" id="4525115at2759"/>
<evidence type="ECO:0000256" key="1">
    <source>
        <dbReference type="SAM" id="MobiDB-lite"/>
    </source>
</evidence>
<sequence length="136" mass="14964">MPVNAAGRTVWNDRARSDLLQAIIDVAPPNAKEWEAIIALLRPKGYTYGYNAALQHLQKLKKKDGGEAGNTSAPTTPNKPKPGGKKTPNGKKRKANAQNPEGDDDEKKIEKKFKHEVGAFNKYVDEEPDLNDDGEI</sequence>
<reference evidence="2 3" key="1">
    <citation type="submission" date="2019-12" db="EMBL/GenBank/DDBJ databases">
        <title>Draft genome sequence of the ascomycete Xylaria multiplex DSM 110363.</title>
        <authorList>
            <person name="Buettner E."/>
            <person name="Kellner H."/>
        </authorList>
    </citation>
    <scope>NUCLEOTIDE SEQUENCE [LARGE SCALE GENOMIC DNA]</scope>
    <source>
        <strain evidence="2 3">DSM 110363</strain>
    </source>
</reference>
<dbReference type="AlphaFoldDB" id="A0A7C8MKK5"/>
<feature type="region of interest" description="Disordered" evidence="1">
    <location>
        <begin position="61"/>
        <end position="112"/>
    </location>
</feature>
<feature type="compositionally biased region" description="Acidic residues" evidence="1">
    <location>
        <begin position="126"/>
        <end position="136"/>
    </location>
</feature>
<feature type="region of interest" description="Disordered" evidence="1">
    <location>
        <begin position="117"/>
        <end position="136"/>
    </location>
</feature>
<dbReference type="Proteomes" id="UP000481858">
    <property type="component" value="Unassembled WGS sequence"/>
</dbReference>
<dbReference type="EMBL" id="WUBL01000073">
    <property type="protein sequence ID" value="KAF2967152.1"/>
    <property type="molecule type" value="Genomic_DNA"/>
</dbReference>
<protein>
    <submittedName>
        <fullName evidence="2">Uncharacterized protein</fullName>
    </submittedName>
</protein>
<evidence type="ECO:0000313" key="3">
    <source>
        <dbReference type="Proteomes" id="UP000481858"/>
    </source>
</evidence>
<comment type="caution">
    <text evidence="2">The sequence shown here is derived from an EMBL/GenBank/DDBJ whole genome shotgun (WGS) entry which is preliminary data.</text>
</comment>
<feature type="compositionally biased region" description="Basic residues" evidence="1">
    <location>
        <begin position="82"/>
        <end position="95"/>
    </location>
</feature>
<proteinExistence type="predicted"/>
<gene>
    <name evidence="2" type="ORF">GQX73_g6457</name>
</gene>
<name>A0A7C8MKK5_9PEZI</name>
<keyword evidence="3" id="KW-1185">Reference proteome</keyword>